<evidence type="ECO:0000256" key="1">
    <source>
        <dbReference type="SAM" id="Coils"/>
    </source>
</evidence>
<dbReference type="Gene3D" id="2.30.30.140">
    <property type="match status" value="1"/>
</dbReference>
<dbReference type="InterPro" id="IPR002999">
    <property type="entry name" value="Tudor"/>
</dbReference>
<sequence length="413" mass="48364">MNFKNKPRNALWSFASIKHSPFKTIKKIDENDSDLVVIKEEIVFNKKEDKEEDLLEEIKLEEKSDLEIEEIENQSNKTEEDGAKYINNQIDIKHTNPEMKKSYDKVTDWFQSNPNIFGNRYTEVEEDNDLNVKPINQQELNTDDEENERFFHKSASLINEPINKIMCNTEQDSNIEYESNEIKMNDVIDIISMVNCISKGKHRSSDIPWVSLKVKETYEVNVTEFNGSEFFVELADDNIRNSLKRRLKKVKLTPSLDQFKPGDHCLVEAYGKIHRAMVQFYNADSACCYSVDTGEIFYFEDSLNEPPFYKMPSKIRKIIPFQAIRCKFHGLYIRNNVQWIDFIRTTVIQRMQKPSIFVISRNETSDDNNDPLKAMDEYAVILQDLDGDRIININNLLIQYQLAEENMSNIIIS</sequence>
<comment type="caution">
    <text evidence="3">The sequence shown here is derived from an EMBL/GenBank/DDBJ whole genome shotgun (WGS) entry which is preliminary data.</text>
</comment>
<dbReference type="SUPFAM" id="SSF63748">
    <property type="entry name" value="Tudor/PWWP/MBT"/>
    <property type="match status" value="1"/>
</dbReference>
<dbReference type="Pfam" id="PF00567">
    <property type="entry name" value="TUDOR"/>
    <property type="match status" value="1"/>
</dbReference>
<reference evidence="3" key="1">
    <citation type="submission" date="2021-03" db="EMBL/GenBank/DDBJ databases">
        <title>Chromosome level genome of the anhydrobiotic midge Polypedilum vanderplanki.</title>
        <authorList>
            <person name="Yoshida Y."/>
            <person name="Kikawada T."/>
            <person name="Gusev O."/>
        </authorList>
    </citation>
    <scope>NUCLEOTIDE SEQUENCE</scope>
    <source>
        <strain evidence="3">NIAS01</strain>
        <tissue evidence="3">Whole body or cell culture</tissue>
    </source>
</reference>
<accession>A0A9J6BK37</accession>
<protein>
    <recommendedName>
        <fullName evidence="2">Tudor domain-containing protein</fullName>
    </recommendedName>
</protein>
<evidence type="ECO:0000313" key="3">
    <source>
        <dbReference type="EMBL" id="KAG5670196.1"/>
    </source>
</evidence>
<keyword evidence="4" id="KW-1185">Reference proteome</keyword>
<dbReference type="EMBL" id="JADBJN010000003">
    <property type="protein sequence ID" value="KAG5670196.1"/>
    <property type="molecule type" value="Genomic_DNA"/>
</dbReference>
<name>A0A9J6BK37_POLVA</name>
<dbReference type="Proteomes" id="UP001107558">
    <property type="component" value="Chromosome 3"/>
</dbReference>
<feature type="domain" description="Tudor" evidence="2">
    <location>
        <begin position="213"/>
        <end position="330"/>
    </location>
</feature>
<proteinExistence type="predicted"/>
<dbReference type="AlphaFoldDB" id="A0A9J6BK37"/>
<evidence type="ECO:0000313" key="4">
    <source>
        <dbReference type="Proteomes" id="UP001107558"/>
    </source>
</evidence>
<gene>
    <name evidence="3" type="ORF">PVAND_000474</name>
</gene>
<feature type="coiled-coil region" evidence="1">
    <location>
        <begin position="44"/>
        <end position="88"/>
    </location>
</feature>
<keyword evidence="1" id="KW-0175">Coiled coil</keyword>
<organism evidence="3 4">
    <name type="scientific">Polypedilum vanderplanki</name>
    <name type="common">Sleeping chironomid midge</name>
    <dbReference type="NCBI Taxonomy" id="319348"/>
    <lineage>
        <taxon>Eukaryota</taxon>
        <taxon>Metazoa</taxon>
        <taxon>Ecdysozoa</taxon>
        <taxon>Arthropoda</taxon>
        <taxon>Hexapoda</taxon>
        <taxon>Insecta</taxon>
        <taxon>Pterygota</taxon>
        <taxon>Neoptera</taxon>
        <taxon>Endopterygota</taxon>
        <taxon>Diptera</taxon>
        <taxon>Nematocera</taxon>
        <taxon>Chironomoidea</taxon>
        <taxon>Chironomidae</taxon>
        <taxon>Chironominae</taxon>
        <taxon>Polypedilum</taxon>
        <taxon>Polypedilum</taxon>
    </lineage>
</organism>
<evidence type="ECO:0000259" key="2">
    <source>
        <dbReference type="Pfam" id="PF00567"/>
    </source>
</evidence>